<reference evidence="2" key="1">
    <citation type="submission" date="2025-08" db="UniProtKB">
        <authorList>
            <consortium name="RefSeq"/>
        </authorList>
    </citation>
    <scope>IDENTIFICATION</scope>
    <source>
        <strain evidence="2">Wakin</strain>
        <tissue evidence="2">Muscle</tissue>
    </source>
</reference>
<sequence>MKIPFHTGWYKQHGGLFYFLDVDSHCPTQLRVEYEVVVASLKLVRPNFLMAYSHRGEPQLLDRFKLIYDHTFSHDFIWSNHRFFHVPRCLYMCEKLLDGLLERQDS</sequence>
<name>A0A6P6MTM6_CARAU</name>
<keyword evidence="1" id="KW-1185">Reference proteome</keyword>
<dbReference type="PANTHER" id="PTHR15108">
    <property type="entry name" value="N-ACYLGLUCOSAMINE-2-EPIMERASE"/>
    <property type="match status" value="1"/>
</dbReference>
<dbReference type="InterPro" id="IPR008928">
    <property type="entry name" value="6-hairpin_glycosidase_sf"/>
</dbReference>
<dbReference type="GO" id="GO:0005975">
    <property type="term" value="P:carbohydrate metabolic process"/>
    <property type="evidence" value="ECO:0007669"/>
    <property type="project" value="InterPro"/>
</dbReference>
<gene>
    <name evidence="2" type="primary">LOC113070735</name>
</gene>
<dbReference type="RefSeq" id="XP_026099937.1">
    <property type="nucleotide sequence ID" value="XM_026244152.1"/>
</dbReference>
<dbReference type="OrthoDB" id="414129at2759"/>
<protein>
    <submittedName>
        <fullName evidence="2">N-acylglucosamine 2-epimerase-like</fullName>
    </submittedName>
</protein>
<dbReference type="AlphaFoldDB" id="A0A6P6MTM6"/>
<dbReference type="KEGG" id="caua:113070735"/>
<evidence type="ECO:0000313" key="2">
    <source>
        <dbReference type="RefSeq" id="XP_026099937.1"/>
    </source>
</evidence>
<dbReference type="SUPFAM" id="SSF48208">
    <property type="entry name" value="Six-hairpin glycosidases"/>
    <property type="match status" value="1"/>
</dbReference>
<dbReference type="GeneID" id="113070735"/>
<dbReference type="Gene3D" id="1.50.10.10">
    <property type="match status" value="1"/>
</dbReference>
<dbReference type="Proteomes" id="UP000515129">
    <property type="component" value="Unplaced"/>
</dbReference>
<proteinExistence type="predicted"/>
<organism evidence="1 2">
    <name type="scientific">Carassius auratus</name>
    <name type="common">Goldfish</name>
    <dbReference type="NCBI Taxonomy" id="7957"/>
    <lineage>
        <taxon>Eukaryota</taxon>
        <taxon>Metazoa</taxon>
        <taxon>Chordata</taxon>
        <taxon>Craniata</taxon>
        <taxon>Vertebrata</taxon>
        <taxon>Euteleostomi</taxon>
        <taxon>Actinopterygii</taxon>
        <taxon>Neopterygii</taxon>
        <taxon>Teleostei</taxon>
        <taxon>Ostariophysi</taxon>
        <taxon>Cypriniformes</taxon>
        <taxon>Cyprinidae</taxon>
        <taxon>Cyprininae</taxon>
        <taxon>Carassius</taxon>
    </lineage>
</organism>
<accession>A0A6P6MTM6</accession>
<dbReference type="InterPro" id="IPR012341">
    <property type="entry name" value="6hp_glycosidase-like_sf"/>
</dbReference>
<evidence type="ECO:0000313" key="1">
    <source>
        <dbReference type="Proteomes" id="UP000515129"/>
    </source>
</evidence>